<dbReference type="Proteomes" id="UP000678276">
    <property type="component" value="Unassembled WGS sequence"/>
</dbReference>
<reference evidence="1 2" key="1">
    <citation type="submission" date="2021-04" db="EMBL/GenBank/DDBJ databases">
        <title>Whole genome sequence of Jiella sp. KSK16Y-1.</title>
        <authorList>
            <person name="Tuo L."/>
        </authorList>
    </citation>
    <scope>NUCLEOTIDE SEQUENCE [LARGE SCALE GENOMIC DNA]</scope>
    <source>
        <strain evidence="1 2">KSK16Y-1</strain>
    </source>
</reference>
<sequence length="259" mass="29790">MEAETRKDTDILRIKKMFPALPLMFISYFDERYYGSRFLASSKPGAKPDRSLTKATCIEHFMTRGLEKGLPFREGFHFDRAFYATTYLHRPDMPLEEAYRHYVTVGMISDRFPNAKRYIENRLGHSLAFASAEVALPLAPVDPAVERFPERLDAMINLIGDESVQIEIDDASAAFVLAVALYHRNRNEWPKAFIAIQKLLRCVPDYEPAYPHYAELLEKTGVYPVSRAYYDRALATADETKRGYYSLKIRHCDHMMAAG</sequence>
<accession>A0ABS4BKZ5</accession>
<evidence type="ECO:0008006" key="3">
    <source>
        <dbReference type="Google" id="ProtNLM"/>
    </source>
</evidence>
<dbReference type="EMBL" id="JAGJCF010000016">
    <property type="protein sequence ID" value="MBP0617393.1"/>
    <property type="molecule type" value="Genomic_DNA"/>
</dbReference>
<name>A0ABS4BKZ5_9HYPH</name>
<proteinExistence type="predicted"/>
<comment type="caution">
    <text evidence="1">The sequence shown here is derived from an EMBL/GenBank/DDBJ whole genome shotgun (WGS) entry which is preliminary data.</text>
</comment>
<keyword evidence="2" id="KW-1185">Reference proteome</keyword>
<dbReference type="Gene3D" id="1.25.40.10">
    <property type="entry name" value="Tetratricopeptide repeat domain"/>
    <property type="match status" value="1"/>
</dbReference>
<evidence type="ECO:0000313" key="1">
    <source>
        <dbReference type="EMBL" id="MBP0617393.1"/>
    </source>
</evidence>
<dbReference type="InterPro" id="IPR011990">
    <property type="entry name" value="TPR-like_helical_dom_sf"/>
</dbReference>
<dbReference type="RefSeq" id="WP_209596144.1">
    <property type="nucleotide sequence ID" value="NZ_JAGJCF010000016.1"/>
</dbReference>
<protein>
    <recommendedName>
        <fullName evidence="3">Tetratricopeptide repeat protein</fullName>
    </recommendedName>
</protein>
<organism evidence="1 2">
    <name type="scientific">Jiella mangrovi</name>
    <dbReference type="NCBI Taxonomy" id="2821407"/>
    <lineage>
        <taxon>Bacteria</taxon>
        <taxon>Pseudomonadati</taxon>
        <taxon>Pseudomonadota</taxon>
        <taxon>Alphaproteobacteria</taxon>
        <taxon>Hyphomicrobiales</taxon>
        <taxon>Aurantimonadaceae</taxon>
        <taxon>Jiella</taxon>
    </lineage>
</organism>
<dbReference type="SUPFAM" id="SSF48452">
    <property type="entry name" value="TPR-like"/>
    <property type="match status" value="1"/>
</dbReference>
<evidence type="ECO:0000313" key="2">
    <source>
        <dbReference type="Proteomes" id="UP000678276"/>
    </source>
</evidence>
<gene>
    <name evidence="1" type="ORF">J6595_17535</name>
</gene>